<accession>A0A2W1LMA4</accession>
<dbReference type="AlphaFoldDB" id="A0A2W1LMA4"/>
<protein>
    <recommendedName>
        <fullName evidence="2">Thioesterase domain-containing protein</fullName>
    </recommendedName>
</protein>
<organism evidence="3 4">
    <name type="scientific">Paenibacillus sambharensis</name>
    <dbReference type="NCBI Taxonomy" id="1803190"/>
    <lineage>
        <taxon>Bacteria</taxon>
        <taxon>Bacillati</taxon>
        <taxon>Bacillota</taxon>
        <taxon>Bacilli</taxon>
        <taxon>Bacillales</taxon>
        <taxon>Paenibacillaceae</taxon>
        <taxon>Paenibacillus</taxon>
    </lineage>
</organism>
<dbReference type="Proteomes" id="UP000249522">
    <property type="component" value="Unassembled WGS sequence"/>
</dbReference>
<feature type="domain" description="Thioesterase" evidence="2">
    <location>
        <begin position="4"/>
        <end position="178"/>
    </location>
</feature>
<dbReference type="InterPro" id="IPR012223">
    <property type="entry name" value="TEII"/>
</dbReference>
<dbReference type="GO" id="GO:0008610">
    <property type="term" value="P:lipid biosynthetic process"/>
    <property type="evidence" value="ECO:0007669"/>
    <property type="project" value="TreeGrafter"/>
</dbReference>
<dbReference type="Gene3D" id="3.40.50.1820">
    <property type="entry name" value="alpha/beta hydrolase"/>
    <property type="match status" value="1"/>
</dbReference>
<dbReference type="PANTHER" id="PTHR11487">
    <property type="entry name" value="THIOESTERASE"/>
    <property type="match status" value="1"/>
</dbReference>
<comment type="similarity">
    <text evidence="1">Belongs to the thioesterase family.</text>
</comment>
<evidence type="ECO:0000313" key="4">
    <source>
        <dbReference type="Proteomes" id="UP000249522"/>
    </source>
</evidence>
<gene>
    <name evidence="3" type="ORF">DNH61_11295</name>
</gene>
<keyword evidence="4" id="KW-1185">Reference proteome</keyword>
<evidence type="ECO:0000313" key="3">
    <source>
        <dbReference type="EMBL" id="PZD96005.1"/>
    </source>
</evidence>
<dbReference type="InterPro" id="IPR001031">
    <property type="entry name" value="Thioesterase"/>
</dbReference>
<evidence type="ECO:0000256" key="1">
    <source>
        <dbReference type="ARBA" id="ARBA00007169"/>
    </source>
</evidence>
<dbReference type="OrthoDB" id="2213423at2"/>
<reference evidence="3 4" key="1">
    <citation type="submission" date="2018-06" db="EMBL/GenBank/DDBJ databases">
        <title>Paenibacillus imtechensis sp. nov.</title>
        <authorList>
            <person name="Pinnaka A.K."/>
            <person name="Singh H."/>
            <person name="Kaur M."/>
        </authorList>
    </citation>
    <scope>NUCLEOTIDE SEQUENCE [LARGE SCALE GENOMIC DNA]</scope>
    <source>
        <strain evidence="3 4">SMB1</strain>
    </source>
</reference>
<dbReference type="SUPFAM" id="SSF53474">
    <property type="entry name" value="alpha/beta-Hydrolases"/>
    <property type="match status" value="1"/>
</dbReference>
<proteinExistence type="inferred from homology"/>
<comment type="caution">
    <text evidence="3">The sequence shown here is derived from an EMBL/GenBank/DDBJ whole genome shotgun (WGS) entry which is preliminary data.</text>
</comment>
<dbReference type="PANTHER" id="PTHR11487:SF0">
    <property type="entry name" value="S-ACYL FATTY ACID SYNTHASE THIOESTERASE, MEDIUM CHAIN"/>
    <property type="match status" value="1"/>
</dbReference>
<evidence type="ECO:0000259" key="2">
    <source>
        <dbReference type="Pfam" id="PF00975"/>
    </source>
</evidence>
<name>A0A2W1LMA4_9BACL</name>
<dbReference type="InterPro" id="IPR029058">
    <property type="entry name" value="AB_hydrolase_fold"/>
</dbReference>
<sequence>MVCSIEGYADKITEVVAGLDPTPTILFGHSMGALIGYSMLSRYPTEIGCIHRFMASAHHPPGSSVSGPDDGPEPDEQYVAYLRRLGGFDERLLSDPAVLEVILPAVRNDLVAVSRFWNKDKAKVQVPIVAITGMEDPTTDSDTVTGWAELTSSEFHLVQVPGGHFYFSNEPERLTSVIMYTLMKAGGSQTT</sequence>
<dbReference type="EMBL" id="QKRB01000043">
    <property type="protein sequence ID" value="PZD96005.1"/>
    <property type="molecule type" value="Genomic_DNA"/>
</dbReference>
<dbReference type="RefSeq" id="WP_111146750.1">
    <property type="nucleotide sequence ID" value="NZ_QKRB01000043.1"/>
</dbReference>
<dbReference type="Pfam" id="PF00975">
    <property type="entry name" value="Thioesterase"/>
    <property type="match status" value="1"/>
</dbReference>